<feature type="compositionally biased region" description="Basic and acidic residues" evidence="4">
    <location>
        <begin position="554"/>
        <end position="570"/>
    </location>
</feature>
<feature type="compositionally biased region" description="Basic and acidic residues" evidence="4">
    <location>
        <begin position="261"/>
        <end position="283"/>
    </location>
</feature>
<keyword evidence="2" id="KW-0597">Phosphoprotein</keyword>
<feature type="compositionally biased region" description="Basic and acidic residues" evidence="4">
    <location>
        <begin position="381"/>
        <end position="400"/>
    </location>
</feature>
<organism evidence="5 6">
    <name type="scientific">Sarocladium strictum</name>
    <name type="common">Black bundle disease fungus</name>
    <name type="synonym">Acremonium strictum</name>
    <dbReference type="NCBI Taxonomy" id="5046"/>
    <lineage>
        <taxon>Eukaryota</taxon>
        <taxon>Fungi</taxon>
        <taxon>Dikarya</taxon>
        <taxon>Ascomycota</taxon>
        <taxon>Pezizomycotina</taxon>
        <taxon>Sordariomycetes</taxon>
        <taxon>Hypocreomycetidae</taxon>
        <taxon>Hypocreales</taxon>
        <taxon>Sarocladiaceae</taxon>
        <taxon>Sarocladium</taxon>
    </lineage>
</organism>
<feature type="compositionally biased region" description="Basic residues" evidence="4">
    <location>
        <begin position="401"/>
        <end position="419"/>
    </location>
</feature>
<gene>
    <name evidence="5" type="ORF">NLU13_7900</name>
</gene>
<comment type="subcellular location">
    <subcellularLocation>
        <location evidence="1">Nucleus</location>
        <location evidence="1">Nucleolus</location>
    </subcellularLocation>
</comment>
<feature type="compositionally biased region" description="Acidic residues" evidence="4">
    <location>
        <begin position="428"/>
        <end position="437"/>
    </location>
</feature>
<evidence type="ECO:0000256" key="1">
    <source>
        <dbReference type="ARBA" id="ARBA00004604"/>
    </source>
</evidence>
<accession>A0AA39GEC8</accession>
<feature type="region of interest" description="Disordered" evidence="4">
    <location>
        <begin position="361"/>
        <end position="732"/>
    </location>
</feature>
<evidence type="ECO:0000256" key="3">
    <source>
        <dbReference type="ARBA" id="ARBA00023242"/>
    </source>
</evidence>
<dbReference type="GO" id="GO:0032040">
    <property type="term" value="C:small-subunit processome"/>
    <property type="evidence" value="ECO:0007669"/>
    <property type="project" value="InterPro"/>
</dbReference>
<feature type="region of interest" description="Disordered" evidence="4">
    <location>
        <begin position="1"/>
        <end position="283"/>
    </location>
</feature>
<feature type="compositionally biased region" description="Basic and acidic residues" evidence="4">
    <location>
        <begin position="362"/>
        <end position="372"/>
    </location>
</feature>
<feature type="compositionally biased region" description="Basic and acidic residues" evidence="4">
    <location>
        <begin position="535"/>
        <end position="545"/>
    </location>
</feature>
<evidence type="ECO:0000256" key="4">
    <source>
        <dbReference type="SAM" id="MobiDB-lite"/>
    </source>
</evidence>
<reference evidence="5" key="1">
    <citation type="submission" date="2022-10" db="EMBL/GenBank/DDBJ databases">
        <title>Determination and structural analysis of whole genome sequence of Sarocladium strictum F4-1.</title>
        <authorList>
            <person name="Hu L."/>
            <person name="Jiang Y."/>
        </authorList>
    </citation>
    <scope>NUCLEOTIDE SEQUENCE</scope>
    <source>
        <strain evidence="5">F4-1</strain>
    </source>
</reference>
<feature type="compositionally biased region" description="Low complexity" evidence="4">
    <location>
        <begin position="678"/>
        <end position="690"/>
    </location>
</feature>
<feature type="compositionally biased region" description="Basic residues" evidence="4">
    <location>
        <begin position="18"/>
        <end position="30"/>
    </location>
</feature>
<feature type="compositionally biased region" description="Basic and acidic residues" evidence="4">
    <location>
        <begin position="438"/>
        <end position="462"/>
    </location>
</feature>
<protein>
    <submittedName>
        <fullName evidence="5">Uncharacterized protein</fullName>
    </submittedName>
</protein>
<dbReference type="Pfam" id="PF04615">
    <property type="entry name" value="Utp14"/>
    <property type="match status" value="1"/>
</dbReference>
<dbReference type="PANTHER" id="PTHR14150">
    <property type="entry name" value="U3 SMALL NUCLEOLAR RNA-ASSOCIATED PROTEIN 14"/>
    <property type="match status" value="1"/>
</dbReference>
<feature type="region of interest" description="Disordered" evidence="4">
    <location>
        <begin position="774"/>
        <end position="806"/>
    </location>
</feature>
<keyword evidence="3" id="KW-0539">Nucleus</keyword>
<feature type="compositionally biased region" description="Acidic residues" evidence="4">
    <location>
        <begin position="68"/>
        <end position="82"/>
    </location>
</feature>
<dbReference type="PANTHER" id="PTHR14150:SF12">
    <property type="entry name" value="U3 SMALL NUCLEOLAR RNA-ASSOCIATED PROTEIN 14 HOMOLOG A"/>
    <property type="match status" value="1"/>
</dbReference>
<feature type="compositionally biased region" description="Acidic residues" evidence="4">
    <location>
        <begin position="162"/>
        <end position="205"/>
    </location>
</feature>
<feature type="compositionally biased region" description="Acidic residues" evidence="4">
    <location>
        <begin position="612"/>
        <end position="622"/>
    </location>
</feature>
<dbReference type="Proteomes" id="UP001175261">
    <property type="component" value="Unassembled WGS sequence"/>
</dbReference>
<feature type="compositionally biased region" description="Basic and acidic residues" evidence="4">
    <location>
        <begin position="56"/>
        <end position="67"/>
    </location>
</feature>
<dbReference type="InterPro" id="IPR006709">
    <property type="entry name" value="SSU_processome_Utp14"/>
</dbReference>
<feature type="compositionally biased region" description="Basic and acidic residues" evidence="4">
    <location>
        <begin position="781"/>
        <end position="806"/>
    </location>
</feature>
<dbReference type="AlphaFoldDB" id="A0AA39GEC8"/>
<name>A0AA39GEC8_SARSR</name>
<feature type="compositionally biased region" description="Basic and acidic residues" evidence="4">
    <location>
        <begin position="472"/>
        <end position="502"/>
    </location>
</feature>
<feature type="compositionally biased region" description="Acidic residues" evidence="4">
    <location>
        <begin position="503"/>
        <end position="519"/>
    </location>
</feature>
<dbReference type="GO" id="GO:0006364">
    <property type="term" value="P:rRNA processing"/>
    <property type="evidence" value="ECO:0007669"/>
    <property type="project" value="InterPro"/>
</dbReference>
<proteinExistence type="predicted"/>
<evidence type="ECO:0000313" key="5">
    <source>
        <dbReference type="EMBL" id="KAK0385424.1"/>
    </source>
</evidence>
<feature type="compositionally biased region" description="Polar residues" evidence="4">
    <location>
        <begin position="626"/>
        <end position="655"/>
    </location>
</feature>
<evidence type="ECO:0000313" key="6">
    <source>
        <dbReference type="Proteomes" id="UP001175261"/>
    </source>
</evidence>
<keyword evidence="6" id="KW-1185">Reference proteome</keyword>
<evidence type="ECO:0000256" key="2">
    <source>
        <dbReference type="ARBA" id="ARBA00022553"/>
    </source>
</evidence>
<sequence>MPGRQAHGRSLTAGPPKSKNKPGKASKARSQKNALNAFGIAQDKFATRQKLTPRARQLDAQHEARDGADDEEDEDDDLDEEDGPRRKKMKGPRGPVNGDVEYGSDSEGNEWQLGGLAEDDEDSEIDTKHDDEDDDTEDDSNDDEGETLGAEAIDLATALDQYESESEAEGGEDGDSESDQDSGSEGSDESEENSDDEDDDEDNEADPEKLAALQGIVSGFGTSKDDGDEDGDKPARQKISLGDLGLSGVDDPHMRKSLKLLRKEDKEKRPGATKKLDVPLSRREQGRIDRRVAYDKTNETLARWDDTVKQNRRADHLVFPLPENAANYGLAMNEIRPLAPKDTTNELESTVLGIMEQSGLSLEKEKKERPPDYDAEGNLITRREAQNLKRKEREENAREAKRQKRIKKIKSKAYHRVHRRERERNEAEAAEGMELDSEAEREAQDRRRALERVGQRHKESKWAKQGARAKRAVWDDEFRTGLSEMARRDEELRRRKEGRSGVDDDSETSSEGSSDEDSDGAIRRELDALEQESEGEGRSRLDNLKFMRTAAARKRAEEKELLRGIRRTLDGEDAADLEEKEITEVGRRQYGTDSTKKPFGAALDTSSREAPEPMDEDDDDVEVDIKTNTKATPTGGQASWSSAPRSATTEKTSSGADKKGNWTVTDPRRKRKNDESLTKATLLDTTALTARQPATTTLSNSDSETSASESDDETAAQAIKPSKSSKSHSSRSALLARAFAGDTEVEAEFAREKAELTREEDDKIVDNTLPGWGSWVGDGVSQRDRARNKGRYMKKEEGVKPKDRKDAKLDRVIMNEKQAKKNSKYLATQLPHMYESRQQYERSLRLPVGPEWVTKETFQEGTKPRVLVKQGIITPMSRPQV</sequence>
<dbReference type="EMBL" id="JAPDFR010000007">
    <property type="protein sequence ID" value="KAK0385424.1"/>
    <property type="molecule type" value="Genomic_DNA"/>
</dbReference>
<comment type="caution">
    <text evidence="5">The sequence shown here is derived from an EMBL/GenBank/DDBJ whole genome shotgun (WGS) entry which is preliminary data.</text>
</comment>
<feature type="compositionally biased region" description="Acidic residues" evidence="4">
    <location>
        <begin position="131"/>
        <end position="146"/>
    </location>
</feature>